<keyword evidence="3" id="KW-1185">Reference proteome</keyword>
<dbReference type="AlphaFoldDB" id="A0ABD3N9V4"/>
<name>A0ABD3N9V4_9STRA</name>
<reference evidence="2 3" key="1">
    <citation type="submission" date="2024-10" db="EMBL/GenBank/DDBJ databases">
        <title>Updated reference genomes for cyclostephanoid diatoms.</title>
        <authorList>
            <person name="Roberts W.R."/>
            <person name="Alverson A.J."/>
        </authorList>
    </citation>
    <scope>NUCLEOTIDE SEQUENCE [LARGE SCALE GENOMIC DNA]</scope>
    <source>
        <strain evidence="2 3">AJA010-31</strain>
    </source>
</reference>
<organism evidence="2 3">
    <name type="scientific">Cyclotella atomus</name>
    <dbReference type="NCBI Taxonomy" id="382360"/>
    <lineage>
        <taxon>Eukaryota</taxon>
        <taxon>Sar</taxon>
        <taxon>Stramenopiles</taxon>
        <taxon>Ochrophyta</taxon>
        <taxon>Bacillariophyta</taxon>
        <taxon>Coscinodiscophyceae</taxon>
        <taxon>Thalassiosirophycidae</taxon>
        <taxon>Stephanodiscales</taxon>
        <taxon>Stephanodiscaceae</taxon>
        <taxon>Cyclotella</taxon>
    </lineage>
</organism>
<feature type="region of interest" description="Disordered" evidence="1">
    <location>
        <begin position="141"/>
        <end position="174"/>
    </location>
</feature>
<accession>A0ABD3N9V4</accession>
<feature type="compositionally biased region" description="Polar residues" evidence="1">
    <location>
        <begin position="164"/>
        <end position="174"/>
    </location>
</feature>
<evidence type="ECO:0000313" key="3">
    <source>
        <dbReference type="Proteomes" id="UP001530400"/>
    </source>
</evidence>
<dbReference type="Proteomes" id="UP001530400">
    <property type="component" value="Unassembled WGS sequence"/>
</dbReference>
<sequence>MTTETIQRRTVRFSLEHSVFLYHTEPSANGHLTYRSRAQLSKERQYHQVIARKAVLSSQKRQLHENRGTIVHGANIVMLATLSAKLSRRARDIALENARTTFLEVYGAESSSVMPKFSDRSFKPNIPYKVSQFPSVTLSRKVQGPFDEKETRSKRQRVEPEHGTCQSVTKLRQL</sequence>
<feature type="compositionally biased region" description="Basic and acidic residues" evidence="1">
    <location>
        <begin position="146"/>
        <end position="162"/>
    </location>
</feature>
<proteinExistence type="predicted"/>
<comment type="caution">
    <text evidence="2">The sequence shown here is derived from an EMBL/GenBank/DDBJ whole genome shotgun (WGS) entry which is preliminary data.</text>
</comment>
<evidence type="ECO:0000313" key="2">
    <source>
        <dbReference type="EMBL" id="KAL3772795.1"/>
    </source>
</evidence>
<gene>
    <name evidence="2" type="ORF">ACHAWO_004804</name>
</gene>
<protein>
    <submittedName>
        <fullName evidence="2">Uncharacterized protein</fullName>
    </submittedName>
</protein>
<evidence type="ECO:0000256" key="1">
    <source>
        <dbReference type="SAM" id="MobiDB-lite"/>
    </source>
</evidence>
<dbReference type="EMBL" id="JALLPJ020001260">
    <property type="protein sequence ID" value="KAL3772795.1"/>
    <property type="molecule type" value="Genomic_DNA"/>
</dbReference>